<feature type="transmembrane region" description="Helical" evidence="17">
    <location>
        <begin position="200"/>
        <end position="221"/>
    </location>
</feature>
<dbReference type="HAMAP" id="MF_01006">
    <property type="entry name" value="Undec_diphosphatase"/>
    <property type="match status" value="1"/>
</dbReference>
<evidence type="ECO:0000256" key="5">
    <source>
        <dbReference type="ARBA" id="ARBA00022475"/>
    </source>
</evidence>
<comment type="catalytic activity">
    <reaction evidence="16 17">
        <text>di-trans,octa-cis-undecaprenyl diphosphate + H2O = di-trans,octa-cis-undecaprenyl phosphate + phosphate + H(+)</text>
        <dbReference type="Rhea" id="RHEA:28094"/>
        <dbReference type="ChEBI" id="CHEBI:15377"/>
        <dbReference type="ChEBI" id="CHEBI:15378"/>
        <dbReference type="ChEBI" id="CHEBI:43474"/>
        <dbReference type="ChEBI" id="CHEBI:58405"/>
        <dbReference type="ChEBI" id="CHEBI:60392"/>
        <dbReference type="EC" id="3.6.1.27"/>
    </reaction>
</comment>
<keyword evidence="13 17" id="KW-0961">Cell wall biogenesis/degradation</keyword>
<dbReference type="AlphaFoldDB" id="A0A542SMB3"/>
<organism evidence="18 19">
    <name type="scientific">Rarobacter incanus</name>
    <dbReference type="NCBI Taxonomy" id="153494"/>
    <lineage>
        <taxon>Bacteria</taxon>
        <taxon>Bacillati</taxon>
        <taxon>Actinomycetota</taxon>
        <taxon>Actinomycetes</taxon>
        <taxon>Micrococcales</taxon>
        <taxon>Rarobacteraceae</taxon>
        <taxon>Rarobacter</taxon>
    </lineage>
</organism>
<evidence type="ECO:0000256" key="2">
    <source>
        <dbReference type="ARBA" id="ARBA00010621"/>
    </source>
</evidence>
<keyword evidence="19" id="KW-1185">Reference proteome</keyword>
<proteinExistence type="inferred from homology"/>
<comment type="miscellaneous">
    <text evidence="17">Bacitracin is thought to be involved in the inhibition of peptidoglycan synthesis by sequestering undecaprenyl diphosphate, thereby reducing the pool of lipid carrier available.</text>
</comment>
<dbReference type="PANTHER" id="PTHR30622:SF4">
    <property type="entry name" value="UNDECAPRENYL-DIPHOSPHATASE"/>
    <property type="match status" value="1"/>
</dbReference>
<dbReference type="EC" id="3.6.1.27" evidence="3 17"/>
<dbReference type="GO" id="GO:0008360">
    <property type="term" value="P:regulation of cell shape"/>
    <property type="evidence" value="ECO:0007669"/>
    <property type="project" value="UniProtKB-KW"/>
</dbReference>
<reference evidence="18 19" key="1">
    <citation type="submission" date="2019-06" db="EMBL/GenBank/DDBJ databases">
        <title>Sequencing the genomes of 1000 actinobacteria strains.</title>
        <authorList>
            <person name="Klenk H.-P."/>
        </authorList>
    </citation>
    <scope>NUCLEOTIDE SEQUENCE [LARGE SCALE GENOMIC DNA]</scope>
    <source>
        <strain evidence="18 19">DSM 10596</strain>
    </source>
</reference>
<keyword evidence="12 17" id="KW-0046">Antibiotic resistance</keyword>
<evidence type="ECO:0000256" key="13">
    <source>
        <dbReference type="ARBA" id="ARBA00023316"/>
    </source>
</evidence>
<comment type="function">
    <text evidence="17">Catalyzes the dephosphorylation of undecaprenyl diphosphate (UPP). Confers resistance to bacitracin.</text>
</comment>
<keyword evidence="9 17" id="KW-0573">Peptidoglycan synthesis</keyword>
<dbReference type="Proteomes" id="UP000316181">
    <property type="component" value="Unassembled WGS sequence"/>
</dbReference>
<evidence type="ECO:0000256" key="9">
    <source>
        <dbReference type="ARBA" id="ARBA00022984"/>
    </source>
</evidence>
<dbReference type="GO" id="GO:0071555">
    <property type="term" value="P:cell wall organization"/>
    <property type="evidence" value="ECO:0007669"/>
    <property type="project" value="UniProtKB-KW"/>
</dbReference>
<evidence type="ECO:0000256" key="6">
    <source>
        <dbReference type="ARBA" id="ARBA00022692"/>
    </source>
</evidence>
<gene>
    <name evidence="17" type="primary">uppP</name>
    <name evidence="18" type="ORF">FB389_0397</name>
</gene>
<dbReference type="NCBIfam" id="NF001392">
    <property type="entry name" value="PRK00281.2-1"/>
    <property type="match status" value="1"/>
</dbReference>
<dbReference type="EMBL" id="VFNV01000001">
    <property type="protein sequence ID" value="TQK75763.1"/>
    <property type="molecule type" value="Genomic_DNA"/>
</dbReference>
<dbReference type="GO" id="GO:0005886">
    <property type="term" value="C:plasma membrane"/>
    <property type="evidence" value="ECO:0007669"/>
    <property type="project" value="UniProtKB-SubCell"/>
</dbReference>
<keyword evidence="7 17" id="KW-0378">Hydrolase</keyword>
<evidence type="ECO:0000256" key="10">
    <source>
        <dbReference type="ARBA" id="ARBA00022989"/>
    </source>
</evidence>
<keyword evidence="5 17" id="KW-1003">Cell membrane</keyword>
<evidence type="ECO:0000256" key="8">
    <source>
        <dbReference type="ARBA" id="ARBA00022960"/>
    </source>
</evidence>
<dbReference type="InterPro" id="IPR003824">
    <property type="entry name" value="UppP"/>
</dbReference>
<name>A0A542SMB3_9MICO</name>
<keyword evidence="8 17" id="KW-0133">Cell shape</keyword>
<comment type="caution">
    <text evidence="18">The sequence shown here is derived from an EMBL/GenBank/DDBJ whole genome shotgun (WGS) entry which is preliminary data.</text>
</comment>
<evidence type="ECO:0000256" key="12">
    <source>
        <dbReference type="ARBA" id="ARBA00023251"/>
    </source>
</evidence>
<dbReference type="NCBIfam" id="TIGR00753">
    <property type="entry name" value="undec_PP_bacA"/>
    <property type="match status" value="1"/>
</dbReference>
<dbReference type="PANTHER" id="PTHR30622">
    <property type="entry name" value="UNDECAPRENYL-DIPHOSPHATASE"/>
    <property type="match status" value="1"/>
</dbReference>
<evidence type="ECO:0000313" key="19">
    <source>
        <dbReference type="Proteomes" id="UP000316181"/>
    </source>
</evidence>
<dbReference type="GO" id="GO:0046677">
    <property type="term" value="P:response to antibiotic"/>
    <property type="evidence" value="ECO:0007669"/>
    <property type="project" value="UniProtKB-UniRule"/>
</dbReference>
<keyword evidence="10 17" id="KW-1133">Transmembrane helix</keyword>
<dbReference type="GO" id="GO:0050380">
    <property type="term" value="F:undecaprenyl-diphosphatase activity"/>
    <property type="evidence" value="ECO:0007669"/>
    <property type="project" value="UniProtKB-UniRule"/>
</dbReference>
<evidence type="ECO:0000313" key="18">
    <source>
        <dbReference type="EMBL" id="TQK75763.1"/>
    </source>
</evidence>
<dbReference type="Pfam" id="PF02673">
    <property type="entry name" value="BacA"/>
    <property type="match status" value="1"/>
</dbReference>
<evidence type="ECO:0000256" key="7">
    <source>
        <dbReference type="ARBA" id="ARBA00022801"/>
    </source>
</evidence>
<feature type="transmembrane region" description="Helical" evidence="17">
    <location>
        <begin position="233"/>
        <end position="254"/>
    </location>
</feature>
<keyword evidence="6 17" id="KW-0812">Transmembrane</keyword>
<dbReference type="GO" id="GO:0009252">
    <property type="term" value="P:peptidoglycan biosynthetic process"/>
    <property type="evidence" value="ECO:0007669"/>
    <property type="project" value="UniProtKB-KW"/>
</dbReference>
<comment type="similarity">
    <text evidence="2 17">Belongs to the UppP family.</text>
</comment>
<evidence type="ECO:0000256" key="1">
    <source>
        <dbReference type="ARBA" id="ARBA00004651"/>
    </source>
</evidence>
<feature type="transmembrane region" description="Helical" evidence="17">
    <location>
        <begin position="100"/>
        <end position="118"/>
    </location>
</feature>
<feature type="transmembrane region" description="Helical" evidence="17">
    <location>
        <begin position="130"/>
        <end position="147"/>
    </location>
</feature>
<protein>
    <recommendedName>
        <fullName evidence="4 17">Undecaprenyl-diphosphatase</fullName>
        <ecNumber evidence="3 17">3.6.1.27</ecNumber>
    </recommendedName>
    <alternativeName>
        <fullName evidence="15 17">Bacitracin resistance protein</fullName>
    </alternativeName>
    <alternativeName>
        <fullName evidence="14 17">Undecaprenyl pyrophosphate phosphatase</fullName>
    </alternativeName>
</protein>
<accession>A0A542SMB3</accession>
<evidence type="ECO:0000256" key="11">
    <source>
        <dbReference type="ARBA" id="ARBA00023136"/>
    </source>
</evidence>
<evidence type="ECO:0000256" key="14">
    <source>
        <dbReference type="ARBA" id="ARBA00032707"/>
    </source>
</evidence>
<comment type="subcellular location">
    <subcellularLocation>
        <location evidence="1 17">Cell membrane</location>
        <topology evidence="1 17">Multi-pass membrane protein</topology>
    </subcellularLocation>
</comment>
<sequence length="291" mass="30966">MDLWQGIVLGLVQGLTEFLPVSSSAHLRVAGELIGANDPGAAFTAITQIGTELAVILYFRKDIARIIAAWWWALIGRRGASFKARTGWPTSDSPADRDAQMAWFIALGSIPIVVLGLAFQDVIEHTFRNLYIIAGTLIGFALILGWADRVAKRRKAIDELTMRDSIFYGFAQSLALIPGVSRSGGTITMGLLLGYTREAAARYSFLLALPAVLGSGLYQLVKSAGGESAESLVVTGVATVTAFAVGYAVIVGFLKLISHRSFAPFVWYRIGAGALVLVLLGAGTLQAYAGA</sequence>
<dbReference type="OrthoDB" id="9808289at2"/>
<evidence type="ECO:0000256" key="15">
    <source>
        <dbReference type="ARBA" id="ARBA00032932"/>
    </source>
</evidence>
<evidence type="ECO:0000256" key="4">
    <source>
        <dbReference type="ARBA" id="ARBA00021581"/>
    </source>
</evidence>
<evidence type="ECO:0000256" key="3">
    <source>
        <dbReference type="ARBA" id="ARBA00012374"/>
    </source>
</evidence>
<feature type="transmembrane region" description="Helical" evidence="17">
    <location>
        <begin position="266"/>
        <end position="289"/>
    </location>
</feature>
<evidence type="ECO:0000256" key="17">
    <source>
        <dbReference type="HAMAP-Rule" id="MF_01006"/>
    </source>
</evidence>
<dbReference type="RefSeq" id="WP_142111123.1">
    <property type="nucleotide sequence ID" value="NZ_BAAATB010000008.1"/>
</dbReference>
<keyword evidence="11 17" id="KW-0472">Membrane</keyword>
<evidence type="ECO:0000256" key="16">
    <source>
        <dbReference type="ARBA" id="ARBA00047594"/>
    </source>
</evidence>